<evidence type="ECO:0000256" key="1">
    <source>
        <dbReference type="SAM" id="SignalP"/>
    </source>
</evidence>
<feature type="signal peptide" evidence="1">
    <location>
        <begin position="1"/>
        <end position="41"/>
    </location>
</feature>
<dbReference type="Proteomes" id="UP000293296">
    <property type="component" value="Chromosome"/>
</dbReference>
<accession>A0A4P6HMZ6</accession>
<dbReference type="OrthoDB" id="5460597at2"/>
<name>A0A4P6HMZ6_9BACT</name>
<keyword evidence="1" id="KW-0732">Signal</keyword>
<evidence type="ECO:0000313" key="2">
    <source>
        <dbReference type="EMBL" id="QAZ68106.1"/>
    </source>
</evidence>
<dbReference type="EMBL" id="CP026538">
    <property type="protein sequence ID" value="QAZ68106.1"/>
    <property type="molecule type" value="Genomic_DNA"/>
</dbReference>
<keyword evidence="3" id="KW-1185">Reference proteome</keyword>
<sequence length="125" mass="13807">MLRHVHHGPGQKPRNRPWPTVLATLLAALSLAALLGAPALAAPPGPADLSRSIETARVAIAGHEKTIVSYDAEMRSLTGNDPASARRREEIRIIKQHYVREIEALKAKIIDDYKKIQEFKARGIF</sequence>
<feature type="chain" id="PRO_5020834391" evidence="1">
    <location>
        <begin position="42"/>
        <end position="125"/>
    </location>
</feature>
<evidence type="ECO:0000313" key="3">
    <source>
        <dbReference type="Proteomes" id="UP000293296"/>
    </source>
</evidence>
<dbReference type="KEGG" id="dcb:C3Y92_13070"/>
<reference evidence="2 3" key="1">
    <citation type="submission" date="2018-02" db="EMBL/GenBank/DDBJ databases">
        <title>Genome sequence of Desulfovibrio carbinolicus DSM 3852.</title>
        <authorList>
            <person name="Wilbanks E."/>
            <person name="Skennerton C.T."/>
            <person name="Orphan V.J."/>
        </authorList>
    </citation>
    <scope>NUCLEOTIDE SEQUENCE [LARGE SCALE GENOMIC DNA]</scope>
    <source>
        <strain evidence="2 3">DSM 3852</strain>
    </source>
</reference>
<gene>
    <name evidence="2" type="ORF">C3Y92_13070</name>
</gene>
<dbReference type="RefSeq" id="WP_129353282.1">
    <property type="nucleotide sequence ID" value="NZ_CP026538.1"/>
</dbReference>
<organism evidence="2 3">
    <name type="scientific">Solidesulfovibrio carbinolicus</name>
    <dbReference type="NCBI Taxonomy" id="296842"/>
    <lineage>
        <taxon>Bacteria</taxon>
        <taxon>Pseudomonadati</taxon>
        <taxon>Thermodesulfobacteriota</taxon>
        <taxon>Desulfovibrionia</taxon>
        <taxon>Desulfovibrionales</taxon>
        <taxon>Desulfovibrionaceae</taxon>
        <taxon>Solidesulfovibrio</taxon>
    </lineage>
</organism>
<proteinExistence type="predicted"/>
<dbReference type="AlphaFoldDB" id="A0A4P6HMZ6"/>
<protein>
    <submittedName>
        <fullName evidence="2">Uncharacterized protein</fullName>
    </submittedName>
</protein>